<evidence type="ECO:0008006" key="3">
    <source>
        <dbReference type="Google" id="ProtNLM"/>
    </source>
</evidence>
<dbReference type="InterPro" id="IPR007485">
    <property type="entry name" value="LPS_assembly_LptE"/>
</dbReference>
<reference evidence="1 2" key="1">
    <citation type="submission" date="2016-11" db="EMBL/GenBank/DDBJ databases">
        <title>Trade-off between light-utilization and light-protection in marine flavobacteria.</title>
        <authorList>
            <person name="Kumagai Y."/>
        </authorList>
    </citation>
    <scope>NUCLEOTIDE SEQUENCE [LARGE SCALE GENOMIC DNA]</scope>
    <source>
        <strain evidence="1 2">JCM 13191</strain>
    </source>
</reference>
<evidence type="ECO:0000313" key="1">
    <source>
        <dbReference type="EMBL" id="ARN79009.1"/>
    </source>
</evidence>
<dbReference type="RefSeq" id="WP_085767811.1">
    <property type="nucleotide sequence ID" value="NZ_CP019344.1"/>
</dbReference>
<dbReference type="EMBL" id="CP019344">
    <property type="protein sequence ID" value="ARN79009.1"/>
    <property type="molecule type" value="Genomic_DNA"/>
</dbReference>
<gene>
    <name evidence="1" type="ORF">BST97_13990</name>
</gene>
<dbReference type="GO" id="GO:0043165">
    <property type="term" value="P:Gram-negative-bacterium-type cell outer membrane assembly"/>
    <property type="evidence" value="ECO:0007669"/>
    <property type="project" value="InterPro"/>
</dbReference>
<name>A0A1W6MNF1_9FLAO</name>
<dbReference type="STRING" id="331648.BST97_13990"/>
<dbReference type="OrthoDB" id="9790776at2"/>
<dbReference type="Pfam" id="PF04390">
    <property type="entry name" value="LptE"/>
    <property type="match status" value="1"/>
</dbReference>
<proteinExistence type="predicted"/>
<sequence length="171" mass="19069">MIFRRAALVLSLLIAAGLQSCGVSYGFTSVSIPDNIKTFQVDFFGYEATLVEPGIERTFTLALQNLIVQQTSLDLVTANGDYIYQGEITRYYIAPITATADNLASQNRLTIEVNVRFINTKDDEASFEKRFSFFYDYDANQAMQGATLDTALEVIYGQITQDIVNATLANW</sequence>
<accession>A0A1W6MNF1</accession>
<dbReference type="AlphaFoldDB" id="A0A1W6MNF1"/>
<keyword evidence="2" id="KW-1185">Reference proteome</keyword>
<evidence type="ECO:0000313" key="2">
    <source>
        <dbReference type="Proteomes" id="UP000193431"/>
    </source>
</evidence>
<dbReference type="Proteomes" id="UP000193431">
    <property type="component" value="Chromosome"/>
</dbReference>
<dbReference type="GO" id="GO:0019867">
    <property type="term" value="C:outer membrane"/>
    <property type="evidence" value="ECO:0007669"/>
    <property type="project" value="InterPro"/>
</dbReference>
<protein>
    <recommendedName>
        <fullName evidence="3">Lipopolysaccharide-assembly</fullName>
    </recommendedName>
</protein>
<organism evidence="1 2">
    <name type="scientific">Nonlabens spongiae</name>
    <dbReference type="NCBI Taxonomy" id="331648"/>
    <lineage>
        <taxon>Bacteria</taxon>
        <taxon>Pseudomonadati</taxon>
        <taxon>Bacteroidota</taxon>
        <taxon>Flavobacteriia</taxon>
        <taxon>Flavobacteriales</taxon>
        <taxon>Flavobacteriaceae</taxon>
        <taxon>Nonlabens</taxon>
    </lineage>
</organism>
<dbReference type="PROSITE" id="PS51257">
    <property type="entry name" value="PROKAR_LIPOPROTEIN"/>
    <property type="match status" value="1"/>
</dbReference>